<comment type="similarity">
    <text evidence="2">Belongs to the PA-phosphatase related phosphoesterase family.</text>
</comment>
<dbReference type="AlphaFoldDB" id="A0A1E4SY95"/>
<dbReference type="GO" id="GO:0008195">
    <property type="term" value="F:phosphatidate phosphatase activity"/>
    <property type="evidence" value="ECO:0007669"/>
    <property type="project" value="TreeGrafter"/>
</dbReference>
<dbReference type="GO" id="GO:0006644">
    <property type="term" value="P:phospholipid metabolic process"/>
    <property type="evidence" value="ECO:0007669"/>
    <property type="project" value="InterPro"/>
</dbReference>
<evidence type="ECO:0000256" key="6">
    <source>
        <dbReference type="SAM" id="Phobius"/>
    </source>
</evidence>
<dbReference type="InterPro" id="IPR000326">
    <property type="entry name" value="PAP2/HPO"/>
</dbReference>
<dbReference type="SUPFAM" id="SSF48317">
    <property type="entry name" value="Acid phosphatase/Vanadium-dependent haloperoxidase"/>
    <property type="match status" value="1"/>
</dbReference>
<sequence>MGSTLANLCLDRHNFGLDSIPNHKLLVKWRITDVIYILLIYFLDWFFFENIEPYQRQFTINDLTISHPFATIERVSGSTLIKMVTIMPIIIIFIFNLLLTPKKQKIYVFYISIIGVFVSLGTCIFITDIMKNWIGRCRPDFLARCIPKETALPNTLYYAKDICTQTNMKRLLDGYRTTPSGHSSLSWAAFGYTSFWLMGQLMVSRIHGGAWRSVVSILPSLYASYVALSRTQDYRHHFVDVCLGSILGTLIAWWSYRRLFPSIDSENCYVPYMLIEEKKEGYTVKDFYGEGENYVLAGTSDEEQTFNSDYR</sequence>
<keyword evidence="9" id="KW-1185">Reference proteome</keyword>
<feature type="transmembrane region" description="Helical" evidence="6">
    <location>
        <begin position="80"/>
        <end position="99"/>
    </location>
</feature>
<evidence type="ECO:0000256" key="3">
    <source>
        <dbReference type="ARBA" id="ARBA00022692"/>
    </source>
</evidence>
<dbReference type="GO" id="GO:0046839">
    <property type="term" value="P:phospholipid dephosphorylation"/>
    <property type="evidence" value="ECO:0007669"/>
    <property type="project" value="TreeGrafter"/>
</dbReference>
<feature type="domain" description="Phosphatidic acid phosphatase type 2/haloperoxidase" evidence="7">
    <location>
        <begin position="114"/>
        <end position="256"/>
    </location>
</feature>
<reference evidence="9" key="1">
    <citation type="submission" date="2016-04" db="EMBL/GenBank/DDBJ databases">
        <title>Comparative genomics of biotechnologically important yeasts.</title>
        <authorList>
            <consortium name="DOE Joint Genome Institute"/>
            <person name="Riley R."/>
            <person name="Haridas S."/>
            <person name="Wolfe K.H."/>
            <person name="Lopes M.R."/>
            <person name="Hittinger C.T."/>
            <person name="Goker M."/>
            <person name="Salamov A."/>
            <person name="Wisecaver J."/>
            <person name="Long T.M."/>
            <person name="Aerts A.L."/>
            <person name="Barry K."/>
            <person name="Choi C."/>
            <person name="Clum A."/>
            <person name="Coughlan A.Y."/>
            <person name="Deshpande S."/>
            <person name="Douglass A.P."/>
            <person name="Hanson S.J."/>
            <person name="Klenk H.-P."/>
            <person name="Labutti K."/>
            <person name="Lapidus A."/>
            <person name="Lindquist E."/>
            <person name="Lipzen A."/>
            <person name="Meier-Kolthoff J.P."/>
            <person name="Ohm R.A."/>
            <person name="Otillar R.P."/>
            <person name="Pangilinan J."/>
            <person name="Peng Y."/>
            <person name="Rokas A."/>
            <person name="Rosa C.A."/>
            <person name="Scheuner C."/>
            <person name="Sibirny A.A."/>
            <person name="Slot J.C."/>
            <person name="Stielow J.B."/>
            <person name="Sun H."/>
            <person name="Kurtzman C.P."/>
            <person name="Blackwell M."/>
            <person name="Grigoriev I.V."/>
            <person name="Jeffries T.W."/>
        </authorList>
    </citation>
    <scope>NUCLEOTIDE SEQUENCE [LARGE SCALE GENOMIC DNA]</scope>
    <source>
        <strain evidence="9">NRRL YB-2248</strain>
    </source>
</reference>
<dbReference type="InterPro" id="IPR036938">
    <property type="entry name" value="PAP2/HPO_sf"/>
</dbReference>
<keyword evidence="4 6" id="KW-1133">Transmembrane helix</keyword>
<evidence type="ECO:0000256" key="2">
    <source>
        <dbReference type="ARBA" id="ARBA00008816"/>
    </source>
</evidence>
<name>A0A1E4SY95_9ASCO</name>
<dbReference type="Proteomes" id="UP000094801">
    <property type="component" value="Unassembled WGS sequence"/>
</dbReference>
<proteinExistence type="inferred from homology"/>
<evidence type="ECO:0000256" key="4">
    <source>
        <dbReference type="ARBA" id="ARBA00022989"/>
    </source>
</evidence>
<feature type="transmembrane region" description="Helical" evidence="6">
    <location>
        <begin position="106"/>
        <end position="127"/>
    </location>
</feature>
<dbReference type="EMBL" id="KV453856">
    <property type="protein sequence ID" value="ODV84475.1"/>
    <property type="molecule type" value="Genomic_DNA"/>
</dbReference>
<dbReference type="GO" id="GO:0016020">
    <property type="term" value="C:membrane"/>
    <property type="evidence" value="ECO:0007669"/>
    <property type="project" value="UniProtKB-SubCell"/>
</dbReference>
<dbReference type="Gene3D" id="1.20.144.10">
    <property type="entry name" value="Phosphatidic acid phosphatase type 2/haloperoxidase"/>
    <property type="match status" value="1"/>
</dbReference>
<accession>A0A1E4SY95</accession>
<dbReference type="PANTHER" id="PTHR10165">
    <property type="entry name" value="LIPID PHOSPHATE PHOSPHATASE"/>
    <property type="match status" value="1"/>
</dbReference>
<comment type="subcellular location">
    <subcellularLocation>
        <location evidence="1">Membrane</location>
        <topology evidence="1">Multi-pass membrane protein</topology>
    </subcellularLocation>
</comment>
<dbReference type="Pfam" id="PF01569">
    <property type="entry name" value="PAP2"/>
    <property type="match status" value="1"/>
</dbReference>
<organism evidence="8 9">
    <name type="scientific">[Candida] arabinofermentans NRRL YB-2248</name>
    <dbReference type="NCBI Taxonomy" id="983967"/>
    <lineage>
        <taxon>Eukaryota</taxon>
        <taxon>Fungi</taxon>
        <taxon>Dikarya</taxon>
        <taxon>Ascomycota</taxon>
        <taxon>Saccharomycotina</taxon>
        <taxon>Pichiomycetes</taxon>
        <taxon>Pichiales</taxon>
        <taxon>Pichiaceae</taxon>
        <taxon>Ogataea</taxon>
        <taxon>Ogataea/Candida clade</taxon>
    </lineage>
</organism>
<dbReference type="STRING" id="983967.A0A1E4SY95"/>
<protein>
    <recommendedName>
        <fullName evidence="7">Phosphatidic acid phosphatase type 2/haloperoxidase domain-containing protein</fullName>
    </recommendedName>
</protein>
<dbReference type="OrthoDB" id="10030083at2759"/>
<dbReference type="PANTHER" id="PTHR10165:SF35">
    <property type="entry name" value="RE23632P"/>
    <property type="match status" value="1"/>
</dbReference>
<evidence type="ECO:0000259" key="7">
    <source>
        <dbReference type="SMART" id="SM00014"/>
    </source>
</evidence>
<evidence type="ECO:0000256" key="1">
    <source>
        <dbReference type="ARBA" id="ARBA00004141"/>
    </source>
</evidence>
<dbReference type="InterPro" id="IPR043216">
    <property type="entry name" value="PAP-like"/>
</dbReference>
<dbReference type="CDD" id="cd03390">
    <property type="entry name" value="PAP2_containing_1_like"/>
    <property type="match status" value="1"/>
</dbReference>
<evidence type="ECO:0000256" key="5">
    <source>
        <dbReference type="ARBA" id="ARBA00023136"/>
    </source>
</evidence>
<evidence type="ECO:0000313" key="8">
    <source>
        <dbReference type="EMBL" id="ODV84475.1"/>
    </source>
</evidence>
<evidence type="ECO:0000313" key="9">
    <source>
        <dbReference type="Proteomes" id="UP000094801"/>
    </source>
</evidence>
<feature type="transmembrane region" description="Helical" evidence="6">
    <location>
        <begin position="31"/>
        <end position="48"/>
    </location>
</feature>
<dbReference type="SMART" id="SM00014">
    <property type="entry name" value="acidPPc"/>
    <property type="match status" value="1"/>
</dbReference>
<gene>
    <name evidence="8" type="ORF">CANARDRAFT_235593</name>
</gene>
<keyword evidence="3 6" id="KW-0812">Transmembrane</keyword>
<keyword evidence="5 6" id="KW-0472">Membrane</keyword>